<feature type="domain" description="Aminoglycoside phosphotransferase" evidence="1">
    <location>
        <begin position="24"/>
        <end position="235"/>
    </location>
</feature>
<dbReference type="Pfam" id="PF01636">
    <property type="entry name" value="APH"/>
    <property type="match status" value="1"/>
</dbReference>
<dbReference type="Proteomes" id="UP000534306">
    <property type="component" value="Unassembled WGS sequence"/>
</dbReference>
<dbReference type="Gene3D" id="3.90.1200.10">
    <property type="match status" value="1"/>
</dbReference>
<gene>
    <name evidence="2" type="ORF">HNR71_005416</name>
    <name evidence="3" type="ORF">HPO96_09065</name>
</gene>
<dbReference type="SUPFAM" id="SSF56112">
    <property type="entry name" value="Protein kinase-like (PK-like)"/>
    <property type="match status" value="1"/>
</dbReference>
<dbReference type="Proteomes" id="UP000553957">
    <property type="component" value="Unassembled WGS sequence"/>
</dbReference>
<evidence type="ECO:0000313" key="4">
    <source>
        <dbReference type="Proteomes" id="UP000534306"/>
    </source>
</evidence>
<protein>
    <submittedName>
        <fullName evidence="3">Aminoglycoside phosphotransferase family protein</fullName>
    </submittedName>
</protein>
<evidence type="ECO:0000313" key="2">
    <source>
        <dbReference type="EMBL" id="MBB6569779.1"/>
    </source>
</evidence>
<evidence type="ECO:0000313" key="3">
    <source>
        <dbReference type="EMBL" id="NOL40394.1"/>
    </source>
</evidence>
<evidence type="ECO:0000259" key="1">
    <source>
        <dbReference type="Pfam" id="PF01636"/>
    </source>
</evidence>
<dbReference type="RefSeq" id="WP_171672888.1">
    <property type="nucleotide sequence ID" value="NZ_BAAAGT010000002.1"/>
</dbReference>
<reference evidence="3 4" key="1">
    <citation type="submission" date="2020-05" db="EMBL/GenBank/DDBJ databases">
        <title>Genome sequence of Kribbella sandramycini ATCC 39419.</title>
        <authorList>
            <person name="Maclea K.S."/>
            <person name="Fair J.L."/>
        </authorList>
    </citation>
    <scope>NUCLEOTIDE SEQUENCE [LARGE SCALE GENOMIC DNA]</scope>
    <source>
        <strain evidence="3 4">ATCC 39419</strain>
    </source>
</reference>
<proteinExistence type="predicted"/>
<dbReference type="InterPro" id="IPR002575">
    <property type="entry name" value="Aminoglycoside_PTrfase"/>
</dbReference>
<dbReference type="EMBL" id="JACHKF010000001">
    <property type="protein sequence ID" value="MBB6569779.1"/>
    <property type="molecule type" value="Genomic_DNA"/>
</dbReference>
<keyword evidence="4" id="KW-1185">Reference proteome</keyword>
<comment type="caution">
    <text evidence="3">The sequence shown here is derived from an EMBL/GenBank/DDBJ whole genome shotgun (WGS) entry which is preliminary data.</text>
</comment>
<name>A0A7Y4KXB7_9ACTN</name>
<reference evidence="2 5" key="2">
    <citation type="submission" date="2020-08" db="EMBL/GenBank/DDBJ databases">
        <title>Sequencing the genomes of 1000 actinobacteria strains.</title>
        <authorList>
            <person name="Klenk H.-P."/>
        </authorList>
    </citation>
    <scope>NUCLEOTIDE SEQUENCE [LARGE SCALE GENOMIC DNA]</scope>
    <source>
        <strain evidence="2 5">DSM 15626</strain>
    </source>
</reference>
<organism evidence="3 4">
    <name type="scientific">Kribbella sandramycini</name>
    <dbReference type="NCBI Taxonomy" id="60450"/>
    <lineage>
        <taxon>Bacteria</taxon>
        <taxon>Bacillati</taxon>
        <taxon>Actinomycetota</taxon>
        <taxon>Actinomycetes</taxon>
        <taxon>Propionibacteriales</taxon>
        <taxon>Kribbellaceae</taxon>
        <taxon>Kribbella</taxon>
    </lineage>
</organism>
<keyword evidence="3" id="KW-0808">Transferase</keyword>
<evidence type="ECO:0000313" key="5">
    <source>
        <dbReference type="Proteomes" id="UP000553957"/>
    </source>
</evidence>
<dbReference type="AlphaFoldDB" id="A0A7Y4KXB7"/>
<dbReference type="EMBL" id="JABJRC010000002">
    <property type="protein sequence ID" value="NOL40394.1"/>
    <property type="molecule type" value="Genomic_DNA"/>
</dbReference>
<accession>A0A7Y4KXB7</accession>
<sequence length="291" mass="32410">MDEVTRVFNLGMPMGAPVHIRRGDNDAYRLNTSTGSYFVKRYIHPPDAELTRQLEVAIAFERRALEAGVDMPGPIDSRTGWIALIHDQFHRVHRWIEPHAEQDVERWLGRTMAQVHQLQPHGRAAVPELWLGANQPRAAWERWLAPWSHALPVVLAAAERLAALEEIPDLVTTHGDFKPHNLVHSATGPLLVDWDNVRTDSAALEAARVAHIFAAGDPATIDLILDAYAGAGGRLDWPGPDLFLSVTRNHLQVIADFAQVIHGEKPPARWMPPDLEAALTQRLTHLTALAQ</sequence>
<dbReference type="GO" id="GO:0016740">
    <property type="term" value="F:transferase activity"/>
    <property type="evidence" value="ECO:0007669"/>
    <property type="project" value="UniProtKB-KW"/>
</dbReference>
<dbReference type="InterPro" id="IPR011009">
    <property type="entry name" value="Kinase-like_dom_sf"/>
</dbReference>